<dbReference type="GeneID" id="28948820"/>
<dbReference type="InterPro" id="IPR000626">
    <property type="entry name" value="Ubiquitin-like_dom"/>
</dbReference>
<proteinExistence type="predicted"/>
<organism evidence="2 3">
    <name type="scientific">Fusarium oxysporum f. sp. lycopersici (strain 4287 / CBS 123668 / FGSC 9935 / NRRL 34936)</name>
    <name type="common">Fusarium vascular wilt of tomato</name>
    <dbReference type="NCBI Taxonomy" id="426428"/>
    <lineage>
        <taxon>Eukaryota</taxon>
        <taxon>Fungi</taxon>
        <taxon>Dikarya</taxon>
        <taxon>Ascomycota</taxon>
        <taxon>Pezizomycotina</taxon>
        <taxon>Sordariomycetes</taxon>
        <taxon>Hypocreomycetidae</taxon>
        <taxon>Hypocreales</taxon>
        <taxon>Nectriaceae</taxon>
        <taxon>Fusarium</taxon>
        <taxon>Fusarium oxysporum species complex</taxon>
    </lineage>
</organism>
<dbReference type="Pfam" id="PF00240">
    <property type="entry name" value="ubiquitin"/>
    <property type="match status" value="2"/>
</dbReference>
<dbReference type="PANTHER" id="PTHR10666">
    <property type="entry name" value="UBIQUITIN"/>
    <property type="match status" value="1"/>
</dbReference>
<dbReference type="PROSITE" id="PS50053">
    <property type="entry name" value="UBIQUITIN_2"/>
    <property type="match status" value="2"/>
</dbReference>
<dbReference type="RefSeq" id="XP_018244354.1">
    <property type="nucleotide sequence ID" value="XM_018385697.1"/>
</dbReference>
<accession>A0A0J9V483</accession>
<dbReference type="InterPro" id="IPR050158">
    <property type="entry name" value="Ubiquitin_ubiquitin-like"/>
</dbReference>
<dbReference type="Gene3D" id="3.10.20.90">
    <property type="entry name" value="Phosphatidylinositol 3-kinase Catalytic Subunit, Chain A, domain 1"/>
    <property type="match status" value="3"/>
</dbReference>
<sequence length="277" mass="31286">MTEDEVEMSTNQVALNVQTPNGSLRLELKSDDSIARLKEAIAVRARIPVTQQQIQIQEVTLDDRILIQELNHHDFVLQLAAEAHQVPKRSTVSQPKDITCRVRFEEDGATQSFELLVKARGVIYHVKDMIRRHLGLRIRDQKLRVGYLELHNGRRLSFYTRLVNPGSPLHVSVDVINTGPKLSSLASRSYFQIFVRTLTGKTITLDDVSSSATISELKEMIELKEGVPYDQQRILFAGKQLEDGQILSDYGIQRDSTLHLVMRLRGGNGILSGYSVK</sequence>
<dbReference type="FunFam" id="3.10.20.90:FF:000222">
    <property type="entry name" value="Polyubiquitin 5"/>
    <property type="match status" value="1"/>
</dbReference>
<evidence type="ECO:0000313" key="3">
    <source>
        <dbReference type="Proteomes" id="UP000009097"/>
    </source>
</evidence>
<dbReference type="Proteomes" id="UP000009097">
    <property type="component" value="Unassembled WGS sequence"/>
</dbReference>
<reference evidence="2" key="2">
    <citation type="journal article" date="2010" name="Nature">
        <title>Comparative genomics reveals mobile pathogenicity chromosomes in Fusarium.</title>
        <authorList>
            <person name="Ma L.J."/>
            <person name="van der Does H.C."/>
            <person name="Borkovich K.A."/>
            <person name="Coleman J.J."/>
            <person name="Daboussi M.J."/>
            <person name="Di Pietro A."/>
            <person name="Dufresne M."/>
            <person name="Freitag M."/>
            <person name="Grabherr M."/>
            <person name="Henrissat B."/>
            <person name="Houterman P.M."/>
            <person name="Kang S."/>
            <person name="Shim W.B."/>
            <person name="Woloshuk C."/>
            <person name="Xie X."/>
            <person name="Xu J.R."/>
            <person name="Antoniw J."/>
            <person name="Baker S.E."/>
            <person name="Bluhm B.H."/>
            <person name="Breakspear A."/>
            <person name="Brown D.W."/>
            <person name="Butchko R.A."/>
            <person name="Chapman S."/>
            <person name="Coulson R."/>
            <person name="Coutinho P.M."/>
            <person name="Danchin E.G."/>
            <person name="Diener A."/>
            <person name="Gale L.R."/>
            <person name="Gardiner D.M."/>
            <person name="Goff S."/>
            <person name="Hammond-Kosack K.E."/>
            <person name="Hilburn K."/>
            <person name="Hua-Van A."/>
            <person name="Jonkers W."/>
            <person name="Kazan K."/>
            <person name="Kodira C.D."/>
            <person name="Koehrsen M."/>
            <person name="Kumar L."/>
            <person name="Lee Y.H."/>
            <person name="Li L."/>
            <person name="Manners J.M."/>
            <person name="Miranda-Saavedra D."/>
            <person name="Mukherjee M."/>
            <person name="Park G."/>
            <person name="Park J."/>
            <person name="Park S.Y."/>
            <person name="Proctor R.H."/>
            <person name="Regev A."/>
            <person name="Ruiz-Roldan M.C."/>
            <person name="Sain D."/>
            <person name="Sakthikumar S."/>
            <person name="Sykes S."/>
            <person name="Schwartz D.C."/>
            <person name="Turgeon B.G."/>
            <person name="Wapinski I."/>
            <person name="Yoder O."/>
            <person name="Young S."/>
            <person name="Zeng Q."/>
            <person name="Zhou S."/>
            <person name="Galagan J."/>
            <person name="Cuomo C.A."/>
            <person name="Kistler H.C."/>
            <person name="Rep M."/>
        </authorList>
    </citation>
    <scope>NUCLEOTIDE SEQUENCE [LARGE SCALE GENOMIC DNA]</scope>
    <source>
        <strain evidence="2">4287</strain>
    </source>
</reference>
<evidence type="ECO:0000313" key="2">
    <source>
        <dbReference type="EMBL" id="KNB06309.1"/>
    </source>
</evidence>
<evidence type="ECO:0000259" key="1">
    <source>
        <dbReference type="PROSITE" id="PS50053"/>
    </source>
</evidence>
<protein>
    <submittedName>
        <fullName evidence="2">Ubiquitin C</fullName>
    </submittedName>
</protein>
<feature type="domain" description="Ubiquitin-like" evidence="1">
    <location>
        <begin position="191"/>
        <end position="267"/>
    </location>
</feature>
<reference evidence="2" key="1">
    <citation type="submission" date="2007-04" db="EMBL/GenBank/DDBJ databases">
        <authorList>
            <consortium name="The Broad Institute Genome Sequencing Platform"/>
            <person name="Birren B."/>
            <person name="Lander E."/>
            <person name="Galagan J."/>
            <person name="Nusbaum C."/>
            <person name="Devon K."/>
            <person name="Ma L.-J."/>
            <person name="Jaffe D."/>
            <person name="Butler J."/>
            <person name="Alvarez P."/>
            <person name="Gnerre S."/>
            <person name="Grabherr M."/>
            <person name="Kleber M."/>
            <person name="Mauceli E."/>
            <person name="Brockman W."/>
            <person name="MacCallum I.A."/>
            <person name="Young S."/>
            <person name="LaButti K."/>
            <person name="DeCaprio D."/>
            <person name="Crawford M."/>
            <person name="Koehrsen M."/>
            <person name="Engels R."/>
            <person name="Montgomery P."/>
            <person name="Pearson M."/>
            <person name="Howarth C."/>
            <person name="Larson L."/>
            <person name="White J."/>
            <person name="O'Leary S."/>
            <person name="Kodira C."/>
            <person name="Zeng Q."/>
            <person name="Yandava C."/>
            <person name="Alvarado L."/>
            <person name="Kistler C."/>
            <person name="Shim W.-B."/>
            <person name="Kang S."/>
            <person name="Woloshuk C."/>
        </authorList>
    </citation>
    <scope>NUCLEOTIDE SEQUENCE</scope>
    <source>
        <strain evidence="2">4287</strain>
    </source>
</reference>
<dbReference type="EMBL" id="DS231704">
    <property type="protein sequence ID" value="KNB06309.1"/>
    <property type="molecule type" value="Genomic_DNA"/>
</dbReference>
<dbReference type="SUPFAM" id="SSF54236">
    <property type="entry name" value="Ubiquitin-like"/>
    <property type="match status" value="2"/>
</dbReference>
<name>A0A0J9V483_FUSO4</name>
<dbReference type="AlphaFoldDB" id="A0A0J9V483"/>
<dbReference type="OrthoDB" id="428577at2759"/>
<dbReference type="SMART" id="SM00213">
    <property type="entry name" value="UBQ"/>
    <property type="match status" value="2"/>
</dbReference>
<dbReference type="VEuPathDB" id="FungiDB:FOXG_07063"/>
<dbReference type="PRINTS" id="PR00348">
    <property type="entry name" value="UBIQUITIN"/>
</dbReference>
<dbReference type="KEGG" id="fox:FOXG_07063"/>
<dbReference type="InterPro" id="IPR019956">
    <property type="entry name" value="Ubiquitin_dom"/>
</dbReference>
<dbReference type="CDD" id="cd17039">
    <property type="entry name" value="Ubl_ubiquitin_like"/>
    <property type="match status" value="1"/>
</dbReference>
<gene>
    <name evidence="2" type="ORF">FOXG_07063</name>
</gene>
<dbReference type="InterPro" id="IPR029071">
    <property type="entry name" value="Ubiquitin-like_domsf"/>
</dbReference>
<feature type="domain" description="Ubiquitin-like" evidence="1">
    <location>
        <begin position="13"/>
        <end position="74"/>
    </location>
</feature>